<gene>
    <name evidence="1" type="ORF">ISN45_Aa05g020520</name>
</gene>
<name>A0A8T1ZM40_9BRAS</name>
<keyword evidence="2" id="KW-1185">Reference proteome</keyword>
<evidence type="ECO:0000313" key="2">
    <source>
        <dbReference type="Proteomes" id="UP000694240"/>
    </source>
</evidence>
<comment type="caution">
    <text evidence="1">The sequence shown here is derived from an EMBL/GenBank/DDBJ whole genome shotgun (WGS) entry which is preliminary data.</text>
</comment>
<dbReference type="AlphaFoldDB" id="A0A8T1ZM40"/>
<accession>A0A8T1ZM40</accession>
<protein>
    <submittedName>
        <fullName evidence="1">Uncharacterized protein</fullName>
    </submittedName>
</protein>
<dbReference type="Proteomes" id="UP000694240">
    <property type="component" value="Chromosome 10"/>
</dbReference>
<proteinExistence type="predicted"/>
<organism evidence="1 2">
    <name type="scientific">Arabidopsis thaliana x Arabidopsis arenosa</name>
    <dbReference type="NCBI Taxonomy" id="1240361"/>
    <lineage>
        <taxon>Eukaryota</taxon>
        <taxon>Viridiplantae</taxon>
        <taxon>Streptophyta</taxon>
        <taxon>Embryophyta</taxon>
        <taxon>Tracheophyta</taxon>
        <taxon>Spermatophyta</taxon>
        <taxon>Magnoliopsida</taxon>
        <taxon>eudicotyledons</taxon>
        <taxon>Gunneridae</taxon>
        <taxon>Pentapetalae</taxon>
        <taxon>rosids</taxon>
        <taxon>malvids</taxon>
        <taxon>Brassicales</taxon>
        <taxon>Brassicaceae</taxon>
        <taxon>Camelineae</taxon>
        <taxon>Arabidopsis</taxon>
    </lineage>
</organism>
<sequence length="39" mass="4363">MGLIPATGSSRRCEKMASGRYRGHLCLGFSDLLCRIYRS</sequence>
<dbReference type="EMBL" id="JAEFBK010000010">
    <property type="protein sequence ID" value="KAG7560527.1"/>
    <property type="molecule type" value="Genomic_DNA"/>
</dbReference>
<reference evidence="1 2" key="1">
    <citation type="submission" date="2020-12" db="EMBL/GenBank/DDBJ databases">
        <title>Concerted genomic and epigenomic changes stabilize Arabidopsis allopolyploids.</title>
        <authorList>
            <person name="Chen Z."/>
        </authorList>
    </citation>
    <scope>NUCLEOTIDE SEQUENCE [LARGE SCALE GENOMIC DNA]</scope>
    <source>
        <strain evidence="1">Allo738</strain>
        <tissue evidence="1">Leaf</tissue>
    </source>
</reference>
<evidence type="ECO:0000313" key="1">
    <source>
        <dbReference type="EMBL" id="KAG7560527.1"/>
    </source>
</evidence>